<feature type="transmembrane region" description="Helical" evidence="5">
    <location>
        <begin position="20"/>
        <end position="40"/>
    </location>
</feature>
<keyword evidence="5" id="KW-0812">Transmembrane</keyword>
<keyword evidence="2" id="KW-0645">Protease</keyword>
<keyword evidence="5" id="KW-1133">Transmembrane helix</keyword>
<reference evidence="8" key="1">
    <citation type="journal article" date="2019" name="Int. J. Syst. Evol. Microbiol.">
        <title>The Global Catalogue of Microorganisms (GCM) 10K type strain sequencing project: providing services to taxonomists for standard genome sequencing and annotation.</title>
        <authorList>
            <consortium name="The Broad Institute Genomics Platform"/>
            <consortium name="The Broad Institute Genome Sequencing Center for Infectious Disease"/>
            <person name="Wu L."/>
            <person name="Ma J."/>
        </authorList>
    </citation>
    <scope>NUCLEOTIDE SEQUENCE [LARGE SCALE GENOMIC DNA]</scope>
    <source>
        <strain evidence="8">KCTC 32255</strain>
    </source>
</reference>
<gene>
    <name evidence="7" type="ORF">ACFQGD_00730</name>
</gene>
<dbReference type="PANTHER" id="PTHR47053">
    <property type="entry name" value="MUREIN DD-ENDOPEPTIDASE MEPH-RELATED"/>
    <property type="match status" value="1"/>
</dbReference>
<dbReference type="RefSeq" id="WP_390220999.1">
    <property type="nucleotide sequence ID" value="NZ_JBHSXX010000001.1"/>
</dbReference>
<dbReference type="Proteomes" id="UP001596337">
    <property type="component" value="Unassembled WGS sequence"/>
</dbReference>
<dbReference type="SUPFAM" id="SSF54001">
    <property type="entry name" value="Cysteine proteinases"/>
    <property type="match status" value="1"/>
</dbReference>
<name>A0ABW2BUY5_9PSEU</name>
<evidence type="ECO:0000256" key="1">
    <source>
        <dbReference type="ARBA" id="ARBA00007074"/>
    </source>
</evidence>
<protein>
    <submittedName>
        <fullName evidence="7">NlpC/P60 family protein</fullName>
    </submittedName>
</protein>
<keyword evidence="5" id="KW-0472">Membrane</keyword>
<sequence>MTRKKGERDVRRARRGGGKAAEITVLAVVIAVSGVVVTMLGDDEEPQQTAAVMAPEGLTVNRQPQAEFAAANVSAGDFTYERIADPARTVVRDADGRVRATLTDGARTVVTYGARRRLAEDQFPGAAVNTTAYVHLLPRPWQQGMRSEPWFGDWLRKKMSGRQPDLLAIGMQYVDGVPDKRDANGVRTRGDASFGPLNPESRIGRDQQNDFYDYLGISWDFGAEGVQYPERRRYGAVDCSGYVRLVYGYRGGYPLSSTATATAALPRRAHEIGTVGPGIQIIPDRQVKATAYGRLQPGDLLFFDNDPTTGPRLDHVGIYLGIDTEGHHRFLSSRAKVDGPTMSDVGGASLLDSGGLYSRAFRSAKRL</sequence>
<dbReference type="Pfam" id="PF00877">
    <property type="entry name" value="NLPC_P60"/>
    <property type="match status" value="1"/>
</dbReference>
<evidence type="ECO:0000256" key="5">
    <source>
        <dbReference type="SAM" id="Phobius"/>
    </source>
</evidence>
<evidence type="ECO:0000256" key="3">
    <source>
        <dbReference type="ARBA" id="ARBA00022801"/>
    </source>
</evidence>
<evidence type="ECO:0000256" key="2">
    <source>
        <dbReference type="ARBA" id="ARBA00022670"/>
    </source>
</evidence>
<feature type="domain" description="NlpC/P60" evidence="6">
    <location>
        <begin position="201"/>
        <end position="367"/>
    </location>
</feature>
<keyword evidence="4" id="KW-0788">Thiol protease</keyword>
<evidence type="ECO:0000259" key="6">
    <source>
        <dbReference type="PROSITE" id="PS51935"/>
    </source>
</evidence>
<accession>A0ABW2BUY5</accession>
<dbReference type="PROSITE" id="PS51935">
    <property type="entry name" value="NLPC_P60"/>
    <property type="match status" value="1"/>
</dbReference>
<keyword evidence="3" id="KW-0378">Hydrolase</keyword>
<evidence type="ECO:0000313" key="7">
    <source>
        <dbReference type="EMBL" id="MFC6865664.1"/>
    </source>
</evidence>
<organism evidence="7 8">
    <name type="scientific">Haloechinothrix salitolerans</name>
    <dbReference type="NCBI Taxonomy" id="926830"/>
    <lineage>
        <taxon>Bacteria</taxon>
        <taxon>Bacillati</taxon>
        <taxon>Actinomycetota</taxon>
        <taxon>Actinomycetes</taxon>
        <taxon>Pseudonocardiales</taxon>
        <taxon>Pseudonocardiaceae</taxon>
        <taxon>Haloechinothrix</taxon>
    </lineage>
</organism>
<comment type="caution">
    <text evidence="7">The sequence shown here is derived from an EMBL/GenBank/DDBJ whole genome shotgun (WGS) entry which is preliminary data.</text>
</comment>
<dbReference type="InterPro" id="IPR038765">
    <property type="entry name" value="Papain-like_cys_pep_sf"/>
</dbReference>
<dbReference type="PANTHER" id="PTHR47053:SF1">
    <property type="entry name" value="MUREIN DD-ENDOPEPTIDASE MEPH-RELATED"/>
    <property type="match status" value="1"/>
</dbReference>
<evidence type="ECO:0000256" key="4">
    <source>
        <dbReference type="ARBA" id="ARBA00022807"/>
    </source>
</evidence>
<comment type="similarity">
    <text evidence="1">Belongs to the peptidase C40 family.</text>
</comment>
<dbReference type="InterPro" id="IPR000064">
    <property type="entry name" value="NLP_P60_dom"/>
</dbReference>
<dbReference type="InterPro" id="IPR051202">
    <property type="entry name" value="Peptidase_C40"/>
</dbReference>
<evidence type="ECO:0000313" key="8">
    <source>
        <dbReference type="Proteomes" id="UP001596337"/>
    </source>
</evidence>
<dbReference type="EMBL" id="JBHSXX010000001">
    <property type="protein sequence ID" value="MFC6865664.1"/>
    <property type="molecule type" value="Genomic_DNA"/>
</dbReference>
<proteinExistence type="inferred from homology"/>
<dbReference type="Gene3D" id="3.90.1720.10">
    <property type="entry name" value="endopeptidase domain like (from Nostoc punctiforme)"/>
    <property type="match status" value="1"/>
</dbReference>
<keyword evidence="8" id="KW-1185">Reference proteome</keyword>